<protein>
    <submittedName>
        <fullName evidence="1 2">Uncharacterized protein</fullName>
    </submittedName>
</protein>
<gene>
    <name evidence="1" type="ORF">BRADI_4g43933v3</name>
</gene>
<reference evidence="1 2" key="1">
    <citation type="journal article" date="2010" name="Nature">
        <title>Genome sequencing and analysis of the model grass Brachypodium distachyon.</title>
        <authorList>
            <consortium name="International Brachypodium Initiative"/>
        </authorList>
    </citation>
    <scope>NUCLEOTIDE SEQUENCE [LARGE SCALE GENOMIC DNA]</scope>
    <source>
        <strain evidence="1 2">Bd21</strain>
    </source>
</reference>
<dbReference type="AlphaFoldDB" id="A0A2K2CU19"/>
<evidence type="ECO:0000313" key="3">
    <source>
        <dbReference type="Proteomes" id="UP000008810"/>
    </source>
</evidence>
<dbReference type="EMBL" id="CM000883">
    <property type="protein sequence ID" value="PNT65524.1"/>
    <property type="molecule type" value="Genomic_DNA"/>
</dbReference>
<accession>A0A2K2CU19</accession>
<dbReference type="Gramene" id="PNT65524">
    <property type="protein sequence ID" value="PNT65524"/>
    <property type="gene ID" value="BRADI_4g43933v3"/>
</dbReference>
<reference evidence="1" key="2">
    <citation type="submission" date="2017-06" db="EMBL/GenBank/DDBJ databases">
        <title>WGS assembly of Brachypodium distachyon.</title>
        <authorList>
            <consortium name="The International Brachypodium Initiative"/>
            <person name="Lucas S."/>
            <person name="Harmon-Smith M."/>
            <person name="Lail K."/>
            <person name="Tice H."/>
            <person name="Grimwood J."/>
            <person name="Bruce D."/>
            <person name="Barry K."/>
            <person name="Shu S."/>
            <person name="Lindquist E."/>
            <person name="Wang M."/>
            <person name="Pitluck S."/>
            <person name="Vogel J.P."/>
            <person name="Garvin D.F."/>
            <person name="Mockler T.C."/>
            <person name="Schmutz J."/>
            <person name="Rokhsar D."/>
            <person name="Bevan M.W."/>
        </authorList>
    </citation>
    <scope>NUCLEOTIDE SEQUENCE</scope>
    <source>
        <strain evidence="1">Bd21</strain>
    </source>
</reference>
<sequence>MQELVSTTHDYSSSFSCSKRFLTGLWDLKARSDLSMLEATAAMTRSIKGRRKYKI</sequence>
<proteinExistence type="predicted"/>
<evidence type="ECO:0000313" key="2">
    <source>
        <dbReference type="EnsemblPlants" id="PNT65524"/>
    </source>
</evidence>
<organism evidence="1">
    <name type="scientific">Brachypodium distachyon</name>
    <name type="common">Purple false brome</name>
    <name type="synonym">Trachynia distachya</name>
    <dbReference type="NCBI Taxonomy" id="15368"/>
    <lineage>
        <taxon>Eukaryota</taxon>
        <taxon>Viridiplantae</taxon>
        <taxon>Streptophyta</taxon>
        <taxon>Embryophyta</taxon>
        <taxon>Tracheophyta</taxon>
        <taxon>Spermatophyta</taxon>
        <taxon>Magnoliopsida</taxon>
        <taxon>Liliopsida</taxon>
        <taxon>Poales</taxon>
        <taxon>Poaceae</taxon>
        <taxon>BOP clade</taxon>
        <taxon>Pooideae</taxon>
        <taxon>Stipodae</taxon>
        <taxon>Brachypodieae</taxon>
        <taxon>Brachypodium</taxon>
    </lineage>
</organism>
<dbReference type="Proteomes" id="UP000008810">
    <property type="component" value="Chromosome 4"/>
</dbReference>
<dbReference type="EnsemblPlants" id="PNT65524">
    <property type="protein sequence ID" value="PNT65524"/>
    <property type="gene ID" value="BRADI_4g43933v3"/>
</dbReference>
<name>A0A2K2CU19_BRADI</name>
<reference evidence="2" key="3">
    <citation type="submission" date="2018-08" db="UniProtKB">
        <authorList>
            <consortium name="EnsemblPlants"/>
        </authorList>
    </citation>
    <scope>IDENTIFICATION</scope>
    <source>
        <strain evidence="2">cv. Bd21</strain>
    </source>
</reference>
<evidence type="ECO:0000313" key="1">
    <source>
        <dbReference type="EMBL" id="PNT65524.1"/>
    </source>
</evidence>
<dbReference type="InParanoid" id="A0A2K2CU19"/>
<keyword evidence="3" id="KW-1185">Reference proteome</keyword>